<dbReference type="EMBL" id="SJPL01000001">
    <property type="protein sequence ID" value="TWT70530.1"/>
    <property type="molecule type" value="Genomic_DNA"/>
</dbReference>
<evidence type="ECO:0000313" key="1">
    <source>
        <dbReference type="EMBL" id="TWT70530.1"/>
    </source>
</evidence>
<protein>
    <submittedName>
        <fullName evidence="1">Uncharacterized protein</fullName>
    </submittedName>
</protein>
<evidence type="ECO:0000313" key="2">
    <source>
        <dbReference type="Proteomes" id="UP000317238"/>
    </source>
</evidence>
<sequence length="118" mass="13379">MWLQMSPTVVHEGRFDFSCGTYAGSQHNMGLYKRANDWAPPSKNMGHRDTVMPQQTRLNFKRMNFSSSHIDHPIGTTTKHKTIRLATDKITGVNETVGVLNRPFGTSIMLVKTFRANQ</sequence>
<gene>
    <name evidence="1" type="ORF">Pan14r_28370</name>
</gene>
<keyword evidence="2" id="KW-1185">Reference proteome</keyword>
<proteinExistence type="predicted"/>
<name>A0A5C5Y5N8_9PLAN</name>
<organism evidence="1 2">
    <name type="scientific">Crateriforma conspicua</name>
    <dbReference type="NCBI Taxonomy" id="2527996"/>
    <lineage>
        <taxon>Bacteria</taxon>
        <taxon>Pseudomonadati</taxon>
        <taxon>Planctomycetota</taxon>
        <taxon>Planctomycetia</taxon>
        <taxon>Planctomycetales</taxon>
        <taxon>Planctomycetaceae</taxon>
        <taxon>Crateriforma</taxon>
    </lineage>
</organism>
<dbReference type="AlphaFoldDB" id="A0A5C5Y5N8"/>
<accession>A0A5C5Y5N8</accession>
<dbReference type="Proteomes" id="UP000317238">
    <property type="component" value="Unassembled WGS sequence"/>
</dbReference>
<comment type="caution">
    <text evidence="1">The sequence shown here is derived from an EMBL/GenBank/DDBJ whole genome shotgun (WGS) entry which is preliminary data.</text>
</comment>
<reference evidence="1 2" key="1">
    <citation type="submission" date="2019-02" db="EMBL/GenBank/DDBJ databases">
        <title>Deep-cultivation of Planctomycetes and their phenomic and genomic characterization uncovers novel biology.</title>
        <authorList>
            <person name="Wiegand S."/>
            <person name="Jogler M."/>
            <person name="Boedeker C."/>
            <person name="Pinto D."/>
            <person name="Vollmers J."/>
            <person name="Rivas-Marin E."/>
            <person name="Kohn T."/>
            <person name="Peeters S.H."/>
            <person name="Heuer A."/>
            <person name="Rast P."/>
            <person name="Oberbeckmann S."/>
            <person name="Bunk B."/>
            <person name="Jeske O."/>
            <person name="Meyerdierks A."/>
            <person name="Storesund J.E."/>
            <person name="Kallscheuer N."/>
            <person name="Luecker S."/>
            <person name="Lage O.M."/>
            <person name="Pohl T."/>
            <person name="Merkel B.J."/>
            <person name="Hornburger P."/>
            <person name="Mueller R.-W."/>
            <person name="Bruemmer F."/>
            <person name="Labrenz M."/>
            <person name="Spormann A.M."/>
            <person name="Op Den Camp H."/>
            <person name="Overmann J."/>
            <person name="Amann R."/>
            <person name="Jetten M.S.M."/>
            <person name="Mascher T."/>
            <person name="Medema M.H."/>
            <person name="Devos D.P."/>
            <person name="Kaster A.-K."/>
            <person name="Ovreas L."/>
            <person name="Rohde M."/>
            <person name="Galperin M.Y."/>
            <person name="Jogler C."/>
        </authorList>
    </citation>
    <scope>NUCLEOTIDE SEQUENCE [LARGE SCALE GENOMIC DNA]</scope>
    <source>
        <strain evidence="1 2">Pan14r</strain>
    </source>
</reference>